<sequence>MHCILSKFKEPLRIRSLQSESPKASEETPNKNAESAMPESPRIINSSSADSPVEALPSEICRLILCALALEDLFVLIRASPIYLQQYLLDPEYIRRHCLFQTWHICTPDAVYAHLTSDREFLQSRNDRQPESVQTMIDAYIRDRSMDASSGFTLLGRLRNTQVDDMVRFHLSIVKPLIRIYVEWALRNLALEIQGEWIPVTEAECILSSTETLRTIRAMYRYQLMCNLFGSGPYSKSHRSWYIISGYDDLVQAFLMNFTAFELEEVHCIFDFAVNRYDKVFQAVAADLHPDNSRFDNQHRPPTPDEAYDFLSRAATTTSRHRTEYQIGTASRGLYLLYTVLIKTPYNTNDPSQHENLVRAIQPQIASGSFLDTMNGGLGDTPQHERRFKQPSSRDEKEKSQVPMPFVGDHSIWQVQDADNDPPPPLAWTLIWGGTYSNLYGYFIPDALARWGYVFWDAERLERSGGKELLMRQWEAEWSGLDPREENPF</sequence>
<comment type="caution">
    <text evidence="2">The sequence shown here is derived from an EMBL/GenBank/DDBJ whole genome shotgun (WGS) entry which is preliminary data.</text>
</comment>
<reference evidence="2" key="1">
    <citation type="journal article" date="2023" name="Mol. Phylogenet. Evol.">
        <title>Genome-scale phylogeny and comparative genomics of the fungal order Sordariales.</title>
        <authorList>
            <person name="Hensen N."/>
            <person name="Bonometti L."/>
            <person name="Westerberg I."/>
            <person name="Brannstrom I.O."/>
            <person name="Guillou S."/>
            <person name="Cros-Aarteil S."/>
            <person name="Calhoun S."/>
            <person name="Haridas S."/>
            <person name="Kuo A."/>
            <person name="Mondo S."/>
            <person name="Pangilinan J."/>
            <person name="Riley R."/>
            <person name="LaButti K."/>
            <person name="Andreopoulos B."/>
            <person name="Lipzen A."/>
            <person name="Chen C."/>
            <person name="Yan M."/>
            <person name="Daum C."/>
            <person name="Ng V."/>
            <person name="Clum A."/>
            <person name="Steindorff A."/>
            <person name="Ohm R.A."/>
            <person name="Martin F."/>
            <person name="Silar P."/>
            <person name="Natvig D.O."/>
            <person name="Lalanne C."/>
            <person name="Gautier V."/>
            <person name="Ament-Velasquez S.L."/>
            <person name="Kruys A."/>
            <person name="Hutchinson M.I."/>
            <person name="Powell A.J."/>
            <person name="Barry K."/>
            <person name="Miller A.N."/>
            <person name="Grigoriev I.V."/>
            <person name="Debuchy R."/>
            <person name="Gladieux P."/>
            <person name="Hiltunen Thoren M."/>
            <person name="Johannesson H."/>
        </authorList>
    </citation>
    <scope>NUCLEOTIDE SEQUENCE</scope>
    <source>
        <strain evidence="2">CBS 892.96</strain>
    </source>
</reference>
<organism evidence="2 3">
    <name type="scientific">Triangularia setosa</name>
    <dbReference type="NCBI Taxonomy" id="2587417"/>
    <lineage>
        <taxon>Eukaryota</taxon>
        <taxon>Fungi</taxon>
        <taxon>Dikarya</taxon>
        <taxon>Ascomycota</taxon>
        <taxon>Pezizomycotina</taxon>
        <taxon>Sordariomycetes</taxon>
        <taxon>Sordariomycetidae</taxon>
        <taxon>Sordariales</taxon>
        <taxon>Podosporaceae</taxon>
        <taxon>Triangularia</taxon>
    </lineage>
</organism>
<evidence type="ECO:0000256" key="1">
    <source>
        <dbReference type="SAM" id="MobiDB-lite"/>
    </source>
</evidence>
<name>A0AAN6VY86_9PEZI</name>
<dbReference type="EMBL" id="MU866803">
    <property type="protein sequence ID" value="KAK4170731.1"/>
    <property type="molecule type" value="Genomic_DNA"/>
</dbReference>
<proteinExistence type="predicted"/>
<gene>
    <name evidence="2" type="ORF">QBC36DRAFT_124736</name>
</gene>
<reference evidence="2" key="2">
    <citation type="submission" date="2023-05" db="EMBL/GenBank/DDBJ databases">
        <authorList>
            <consortium name="Lawrence Berkeley National Laboratory"/>
            <person name="Steindorff A."/>
            <person name="Hensen N."/>
            <person name="Bonometti L."/>
            <person name="Westerberg I."/>
            <person name="Brannstrom I.O."/>
            <person name="Guillou S."/>
            <person name="Cros-Aarteil S."/>
            <person name="Calhoun S."/>
            <person name="Haridas S."/>
            <person name="Kuo A."/>
            <person name="Mondo S."/>
            <person name="Pangilinan J."/>
            <person name="Riley R."/>
            <person name="Labutti K."/>
            <person name="Andreopoulos B."/>
            <person name="Lipzen A."/>
            <person name="Chen C."/>
            <person name="Yanf M."/>
            <person name="Daum C."/>
            <person name="Ng V."/>
            <person name="Clum A."/>
            <person name="Ohm R."/>
            <person name="Martin F."/>
            <person name="Silar P."/>
            <person name="Natvig D."/>
            <person name="Lalanne C."/>
            <person name="Gautier V."/>
            <person name="Ament-Velasquez S.L."/>
            <person name="Kruys A."/>
            <person name="Hutchinson M.I."/>
            <person name="Powell A.J."/>
            <person name="Barry K."/>
            <person name="Miller A.N."/>
            <person name="Grigoriev I.V."/>
            <person name="Debuchy R."/>
            <person name="Gladieux P."/>
            <person name="Thoren M.H."/>
            <person name="Johannesson H."/>
        </authorList>
    </citation>
    <scope>NUCLEOTIDE SEQUENCE</scope>
    <source>
        <strain evidence="2">CBS 892.96</strain>
    </source>
</reference>
<keyword evidence="3" id="KW-1185">Reference proteome</keyword>
<dbReference type="AlphaFoldDB" id="A0AAN6VY86"/>
<accession>A0AAN6VY86</accession>
<feature type="region of interest" description="Disordered" evidence="1">
    <location>
        <begin position="17"/>
        <end position="50"/>
    </location>
</feature>
<feature type="region of interest" description="Disordered" evidence="1">
    <location>
        <begin position="372"/>
        <end position="401"/>
    </location>
</feature>
<evidence type="ECO:0000313" key="2">
    <source>
        <dbReference type="EMBL" id="KAK4170731.1"/>
    </source>
</evidence>
<dbReference type="Proteomes" id="UP001302321">
    <property type="component" value="Unassembled WGS sequence"/>
</dbReference>
<protein>
    <submittedName>
        <fullName evidence="2">Uncharacterized protein</fullName>
    </submittedName>
</protein>
<evidence type="ECO:0000313" key="3">
    <source>
        <dbReference type="Proteomes" id="UP001302321"/>
    </source>
</evidence>